<accession>A0AAE3E4H1</accession>
<evidence type="ECO:0000313" key="1">
    <source>
        <dbReference type="EMBL" id="MCC2221625.1"/>
    </source>
</evidence>
<dbReference type="Proteomes" id="UP001198200">
    <property type="component" value="Unassembled WGS sequence"/>
</dbReference>
<evidence type="ECO:0000313" key="2">
    <source>
        <dbReference type="Proteomes" id="UP001198200"/>
    </source>
</evidence>
<dbReference type="EMBL" id="JAJEQN010000018">
    <property type="protein sequence ID" value="MCC2221625.1"/>
    <property type="molecule type" value="Genomic_DNA"/>
</dbReference>
<dbReference type="AlphaFoldDB" id="A0AAE3E4H1"/>
<sequence length="144" mass="16572">MNDFMMEREIQEALTAGENALQSLYAASEQLDSARNWGIVDLLGGGFFTDLIKHSKMGKAEKYLSQARYYLQQFQKELRNVAADDTIQLQTGDFLSFADFFFDGVVADYLVQSRINETRRKVAEAIRRVEELTAKLRAKYSYFN</sequence>
<name>A0AAE3E4H1_9FIRM</name>
<dbReference type="RefSeq" id="WP_308731722.1">
    <property type="nucleotide sequence ID" value="NZ_JAJEQN010000018.1"/>
</dbReference>
<comment type="caution">
    <text evidence="1">The sequence shown here is derived from an EMBL/GenBank/DDBJ whole genome shotgun (WGS) entry which is preliminary data.</text>
</comment>
<gene>
    <name evidence="1" type="ORF">LKD48_08265</name>
</gene>
<reference evidence="1 2" key="1">
    <citation type="submission" date="2021-10" db="EMBL/GenBank/DDBJ databases">
        <title>Anaerobic single-cell dispensing facilitates the cultivation of human gut bacteria.</title>
        <authorList>
            <person name="Afrizal A."/>
        </authorList>
    </citation>
    <scope>NUCLEOTIDE SEQUENCE [LARGE SCALE GENOMIC DNA]</scope>
    <source>
        <strain evidence="1 2">CLA-AA-H224</strain>
    </source>
</reference>
<organism evidence="1 2">
    <name type="scientific">Anthropogastromicrobium aceti</name>
    <dbReference type="NCBI Taxonomy" id="2981768"/>
    <lineage>
        <taxon>Bacteria</taxon>
        <taxon>Bacillati</taxon>
        <taxon>Bacillota</taxon>
        <taxon>Clostridia</taxon>
        <taxon>Lachnospirales</taxon>
        <taxon>Lachnospiraceae</taxon>
        <taxon>Anthropogastromicrobium</taxon>
    </lineage>
</organism>
<protein>
    <submittedName>
        <fullName evidence="1">Uncharacterized protein</fullName>
    </submittedName>
</protein>
<proteinExistence type="predicted"/>
<keyword evidence="2" id="KW-1185">Reference proteome</keyword>